<reference evidence="2 3" key="1">
    <citation type="journal article" date="2015" name="Genome Biol.">
        <title>Comparative genomics of Steinernema reveals deeply conserved gene regulatory networks.</title>
        <authorList>
            <person name="Dillman A.R."/>
            <person name="Macchietto M."/>
            <person name="Porter C.F."/>
            <person name="Rogers A."/>
            <person name="Williams B."/>
            <person name="Antoshechkin I."/>
            <person name="Lee M.M."/>
            <person name="Goodwin Z."/>
            <person name="Lu X."/>
            <person name="Lewis E.E."/>
            <person name="Goodrich-Blair H."/>
            <person name="Stock S.P."/>
            <person name="Adams B.J."/>
            <person name="Sternberg P.W."/>
            <person name="Mortazavi A."/>
        </authorList>
    </citation>
    <scope>NUCLEOTIDE SEQUENCE [LARGE SCALE GENOMIC DNA]</scope>
    <source>
        <strain evidence="2 3">ALL</strain>
    </source>
</reference>
<keyword evidence="1" id="KW-1133">Transmembrane helix</keyword>
<keyword evidence="3" id="KW-1185">Reference proteome</keyword>
<sequence length="164" mass="19053">MSKIPYWTSFMGKIQNAVEVSFSKNSDEAEVEHFKSSRIYKFGHQVSSLIVATSSFFQRHHNQFLRTLVATSMRSLTEFFMLQIALNCSVLKYIFVVCPLESLVNECIPRYNFFRLMNGLIMMYIPASSTLFSILNVSKMIDFKVFTEHSFWSLSRRGRSDPQS</sequence>
<reference evidence="2 3" key="2">
    <citation type="journal article" date="2019" name="G3 (Bethesda)">
        <title>Hybrid Assembly of the Genome of the Entomopathogenic Nematode Steinernema carpocapsae Identifies the X-Chromosome.</title>
        <authorList>
            <person name="Serra L."/>
            <person name="Macchietto M."/>
            <person name="Macias-Munoz A."/>
            <person name="McGill C.J."/>
            <person name="Rodriguez I.M."/>
            <person name="Rodriguez B."/>
            <person name="Murad R."/>
            <person name="Mortazavi A."/>
        </authorList>
    </citation>
    <scope>NUCLEOTIDE SEQUENCE [LARGE SCALE GENOMIC DNA]</scope>
    <source>
        <strain evidence="2 3">ALL</strain>
    </source>
</reference>
<dbReference type="AlphaFoldDB" id="A0A4U5MDT7"/>
<keyword evidence="1" id="KW-0472">Membrane</keyword>
<evidence type="ECO:0000313" key="2">
    <source>
        <dbReference type="EMBL" id="TKR67330.1"/>
    </source>
</evidence>
<dbReference type="Proteomes" id="UP000298663">
    <property type="component" value="Unassembled WGS sequence"/>
</dbReference>
<evidence type="ECO:0000313" key="3">
    <source>
        <dbReference type="Proteomes" id="UP000298663"/>
    </source>
</evidence>
<gene>
    <name evidence="2" type="ORF">L596_023501</name>
</gene>
<dbReference type="EMBL" id="AZBU02000008">
    <property type="protein sequence ID" value="TKR67330.1"/>
    <property type="molecule type" value="Genomic_DNA"/>
</dbReference>
<evidence type="ECO:0000256" key="1">
    <source>
        <dbReference type="SAM" id="Phobius"/>
    </source>
</evidence>
<feature type="transmembrane region" description="Helical" evidence="1">
    <location>
        <begin position="76"/>
        <end position="96"/>
    </location>
</feature>
<name>A0A4U5MDT7_STECR</name>
<accession>A0A4U5MDT7</accession>
<keyword evidence="1" id="KW-0812">Transmembrane</keyword>
<feature type="transmembrane region" description="Helical" evidence="1">
    <location>
        <begin position="116"/>
        <end position="135"/>
    </location>
</feature>
<proteinExistence type="predicted"/>
<organism evidence="2 3">
    <name type="scientific">Steinernema carpocapsae</name>
    <name type="common">Entomopathogenic nematode</name>
    <dbReference type="NCBI Taxonomy" id="34508"/>
    <lineage>
        <taxon>Eukaryota</taxon>
        <taxon>Metazoa</taxon>
        <taxon>Ecdysozoa</taxon>
        <taxon>Nematoda</taxon>
        <taxon>Chromadorea</taxon>
        <taxon>Rhabditida</taxon>
        <taxon>Tylenchina</taxon>
        <taxon>Panagrolaimomorpha</taxon>
        <taxon>Strongyloidoidea</taxon>
        <taxon>Steinernematidae</taxon>
        <taxon>Steinernema</taxon>
    </lineage>
</organism>
<comment type="caution">
    <text evidence="2">The sequence shown here is derived from an EMBL/GenBank/DDBJ whole genome shotgun (WGS) entry which is preliminary data.</text>
</comment>
<protein>
    <submittedName>
        <fullName evidence="2">Uncharacterized protein</fullName>
    </submittedName>
</protein>